<feature type="region of interest" description="Disordered" evidence="1">
    <location>
        <begin position="256"/>
        <end position="292"/>
    </location>
</feature>
<gene>
    <name evidence="2" type="ORF">PAUS00366_LOCUS19285</name>
</gene>
<evidence type="ECO:0000256" key="1">
    <source>
        <dbReference type="SAM" id="MobiDB-lite"/>
    </source>
</evidence>
<dbReference type="AlphaFoldDB" id="A0A7S4ATI5"/>
<organism evidence="2">
    <name type="scientific">Pseudo-nitzschia australis</name>
    <dbReference type="NCBI Taxonomy" id="44445"/>
    <lineage>
        <taxon>Eukaryota</taxon>
        <taxon>Sar</taxon>
        <taxon>Stramenopiles</taxon>
        <taxon>Ochrophyta</taxon>
        <taxon>Bacillariophyta</taxon>
        <taxon>Bacillariophyceae</taxon>
        <taxon>Bacillariophycidae</taxon>
        <taxon>Bacillariales</taxon>
        <taxon>Bacillariaceae</taxon>
        <taxon>Pseudo-nitzschia</taxon>
    </lineage>
</organism>
<evidence type="ECO:0000313" key="2">
    <source>
        <dbReference type="EMBL" id="CAE0726528.1"/>
    </source>
</evidence>
<proteinExistence type="predicted"/>
<feature type="compositionally biased region" description="Acidic residues" evidence="1">
    <location>
        <begin position="358"/>
        <end position="369"/>
    </location>
</feature>
<feature type="compositionally biased region" description="Basic and acidic residues" evidence="1">
    <location>
        <begin position="625"/>
        <end position="637"/>
    </location>
</feature>
<feature type="region of interest" description="Disordered" evidence="1">
    <location>
        <begin position="337"/>
        <end position="381"/>
    </location>
</feature>
<dbReference type="EMBL" id="HBIX01028574">
    <property type="protein sequence ID" value="CAE0726528.1"/>
    <property type="molecule type" value="Transcribed_RNA"/>
</dbReference>
<protein>
    <submittedName>
        <fullName evidence="2">Uncharacterized protein</fullName>
    </submittedName>
</protein>
<sequence>MNSAIAHRGLAYSTNRWIKLLFTTICLVLIGNKLLEDRRGIAIQTLSSSIQLRQRVPSSSSIVARTANKLANSSNDSTSAVSAITSIEIDENKEGANHHVDKGHDFDKVLWPQLRQRLCPGGVPNISLGPTLFELGRKEMGIHGTTTPHTFSNSSARNKNKNQRVAEFFYDGSFGFTVFIDGHDSTNTVIYAPIWKCANDQIHLYLHEIFNRKQDGHVRRPALPIGNDNDFYLEELSDGEMYLLLHRLLHNNTKDRTFDGNGGNDNDRGDDQNQTAGATNDNDDDAESSSTSVTDSYFMFNNTKRDIPCSFTVIRDPISHFLSGYNEVEYRLITGTDDAPSTSKLENLAPYSRMPLVESDDGSNNDPDNEEKKTKNDASMKNNKLYQKLREERFEQFVHDVLEEHPSFVQFPYYKHFASMTRILPMLSKYHLFPKHVSSLSPSSSLHNSNSNNNHWFIPTLKNLTENFPAFLAQRCPRVAANYNRQKNEAGQQQQQQQQCQLPAVYFQPILALHVTLATFARIHKIVDTDDDKAANDRRRECEKKRATELVRSASRLPEWPRDPIRLVVDSAQIGTRAGILLWRDLSGGVEAIRRCLNQAAAAEVASLSLSPSLSPSPSPPADSDQDRDRDRNRHQENYPFIPGIIHSTILRFSSVPKTPGDQVQEKFRSQVLAKIGKDLFPFSNKNDNMDNEDDESGDVVIVANTVKLACESNPYMHFPADENHVLWSCELQQQQQQH</sequence>
<feature type="region of interest" description="Disordered" evidence="1">
    <location>
        <begin position="608"/>
        <end position="638"/>
    </location>
</feature>
<name>A0A7S4ATI5_9STRA</name>
<reference evidence="2" key="1">
    <citation type="submission" date="2021-01" db="EMBL/GenBank/DDBJ databases">
        <authorList>
            <person name="Corre E."/>
            <person name="Pelletier E."/>
            <person name="Niang G."/>
            <person name="Scheremetjew M."/>
            <person name="Finn R."/>
            <person name="Kale V."/>
            <person name="Holt S."/>
            <person name="Cochrane G."/>
            <person name="Meng A."/>
            <person name="Brown T."/>
            <person name="Cohen L."/>
        </authorList>
    </citation>
    <scope>NUCLEOTIDE SEQUENCE</scope>
    <source>
        <strain evidence="2">10249 10 AB</strain>
    </source>
</reference>
<accession>A0A7S4ATI5</accession>